<dbReference type="EMBL" id="JPEN01000012">
    <property type="protein sequence ID" value="KGM38139.1"/>
    <property type="molecule type" value="Genomic_DNA"/>
</dbReference>
<keyword evidence="2" id="KW-1133">Transmembrane helix</keyword>
<feature type="transmembrane region" description="Helical" evidence="2">
    <location>
        <begin position="24"/>
        <end position="48"/>
    </location>
</feature>
<name>A0A0A0DJ14_9STRE</name>
<evidence type="ECO:0008006" key="5">
    <source>
        <dbReference type="Google" id="ProtNLM"/>
    </source>
</evidence>
<comment type="caution">
    <text evidence="3">The sequence shown here is derived from an EMBL/GenBank/DDBJ whole genome shotgun (WGS) entry which is preliminary data.</text>
</comment>
<accession>A0A0A0DJ14</accession>
<feature type="region of interest" description="Disordered" evidence="1">
    <location>
        <begin position="161"/>
        <end position="324"/>
    </location>
</feature>
<dbReference type="GO" id="GO:0005886">
    <property type="term" value="C:plasma membrane"/>
    <property type="evidence" value="ECO:0007669"/>
    <property type="project" value="TreeGrafter"/>
</dbReference>
<organism evidence="3 4">
    <name type="scientific">Streptococcus sinensis</name>
    <dbReference type="NCBI Taxonomy" id="176090"/>
    <lineage>
        <taxon>Bacteria</taxon>
        <taxon>Bacillati</taxon>
        <taxon>Bacillota</taxon>
        <taxon>Bacilli</taxon>
        <taxon>Lactobacillales</taxon>
        <taxon>Streptococcaceae</taxon>
        <taxon>Streptococcus</taxon>
    </lineage>
</organism>
<evidence type="ECO:0000256" key="2">
    <source>
        <dbReference type="SAM" id="Phobius"/>
    </source>
</evidence>
<dbReference type="Pfam" id="PF05656">
    <property type="entry name" value="DUF805"/>
    <property type="match status" value="1"/>
</dbReference>
<keyword evidence="2" id="KW-0472">Membrane</keyword>
<dbReference type="Proteomes" id="UP000030019">
    <property type="component" value="Unassembled WGS sequence"/>
</dbReference>
<dbReference type="PANTHER" id="PTHR34980:SF2">
    <property type="entry name" value="INNER MEMBRANE PROTEIN YHAH-RELATED"/>
    <property type="match status" value="1"/>
</dbReference>
<reference evidence="3 4" key="1">
    <citation type="submission" date="2014-06" db="EMBL/GenBank/DDBJ databases">
        <authorList>
            <person name="Teng J.L."/>
            <person name="Huang Y."/>
            <person name="Tse H."/>
            <person name="Lau S.K."/>
            <person name="Woo P.C."/>
        </authorList>
    </citation>
    <scope>NUCLEOTIDE SEQUENCE [LARGE SCALE GENOMIC DNA]</scope>
    <source>
        <strain evidence="3 4">HKU4</strain>
    </source>
</reference>
<sequence length="324" mass="35727">MFAAYKKFWVQYADFSGRSSRSDFWWVVLCNFLITLPFSLIALFGFLIPLFSEVYYAGLYDYEPDFSGAMAGAGFAAFIMFLLAIYGFATIVPNLAITVRRLRDAGFHWAFIFLTVGPSIASFIPVLNILAALVSLPCGIAMIVLLCQASKPAQPVNGAPYGQQGFQGQQFGQPQNQQFGQSGFQGQQFGQPQAPVQNQQFGQPQQPVQNQQFGQPGFQGQQIGQPQAPVQNQQFGQPQQPVQNQQFGQSGFQGQPFGQPQAPVENQQFDQPQQPIQNQPFGQAVEQEVQAAVESAPDQSFVSPFQEQQEPVSNENGTEETSEN</sequence>
<evidence type="ECO:0000313" key="3">
    <source>
        <dbReference type="EMBL" id="KGM38139.1"/>
    </source>
</evidence>
<feature type="compositionally biased region" description="Low complexity" evidence="1">
    <location>
        <begin position="162"/>
        <end position="294"/>
    </location>
</feature>
<evidence type="ECO:0000313" key="4">
    <source>
        <dbReference type="Proteomes" id="UP000030019"/>
    </source>
</evidence>
<evidence type="ECO:0000256" key="1">
    <source>
        <dbReference type="SAM" id="MobiDB-lite"/>
    </source>
</evidence>
<feature type="transmembrane region" description="Helical" evidence="2">
    <location>
        <begin position="105"/>
        <end position="123"/>
    </location>
</feature>
<dbReference type="InterPro" id="IPR008523">
    <property type="entry name" value="DUF805"/>
</dbReference>
<dbReference type="PATRIC" id="fig|176090.4.peg.82"/>
<protein>
    <recommendedName>
        <fullName evidence="5">DUF805 domain-containing protein</fullName>
    </recommendedName>
</protein>
<dbReference type="STRING" id="176090.SSIN_0082"/>
<keyword evidence="2" id="KW-0812">Transmembrane</keyword>
<gene>
    <name evidence="3" type="ORF">SSIN_0082</name>
</gene>
<proteinExistence type="predicted"/>
<feature type="transmembrane region" description="Helical" evidence="2">
    <location>
        <begin position="68"/>
        <end position="93"/>
    </location>
</feature>
<dbReference type="PANTHER" id="PTHR34980">
    <property type="entry name" value="INNER MEMBRANE PROTEIN-RELATED-RELATED"/>
    <property type="match status" value="1"/>
</dbReference>
<dbReference type="eggNOG" id="COG1358">
    <property type="taxonomic scope" value="Bacteria"/>
</dbReference>
<dbReference type="eggNOG" id="COG3152">
    <property type="taxonomic scope" value="Bacteria"/>
</dbReference>
<dbReference type="AlphaFoldDB" id="A0A0A0DJ14"/>
<keyword evidence="4" id="KW-1185">Reference proteome</keyword>
<feature type="compositionally biased region" description="Polar residues" evidence="1">
    <location>
        <begin position="297"/>
        <end position="312"/>
    </location>
</feature>
<dbReference type="RefSeq" id="WP_037614474.1">
    <property type="nucleotide sequence ID" value="NZ_JPEN01000012.1"/>
</dbReference>